<reference evidence="1" key="3">
    <citation type="submission" date="2022-06" db="UniProtKB">
        <authorList>
            <consortium name="EnsemblPlants"/>
        </authorList>
    </citation>
    <scope>IDENTIFICATION</scope>
</reference>
<dbReference type="Proteomes" id="UP000015106">
    <property type="component" value="Chromosome 1"/>
</dbReference>
<name>A0A8R7JXV9_TRIUA</name>
<accession>A0A8R7JXV9</accession>
<reference evidence="1" key="2">
    <citation type="submission" date="2018-03" db="EMBL/GenBank/DDBJ databases">
        <title>The Triticum urartu genome reveals the dynamic nature of wheat genome evolution.</title>
        <authorList>
            <person name="Ling H."/>
            <person name="Ma B."/>
            <person name="Shi X."/>
            <person name="Liu H."/>
            <person name="Dong L."/>
            <person name="Sun H."/>
            <person name="Cao Y."/>
            <person name="Gao Q."/>
            <person name="Zheng S."/>
            <person name="Li Y."/>
            <person name="Yu Y."/>
            <person name="Du H."/>
            <person name="Qi M."/>
            <person name="Li Y."/>
            <person name="Yu H."/>
            <person name="Cui Y."/>
            <person name="Wang N."/>
            <person name="Chen C."/>
            <person name="Wu H."/>
            <person name="Zhao Y."/>
            <person name="Zhang J."/>
            <person name="Li Y."/>
            <person name="Zhou W."/>
            <person name="Zhang B."/>
            <person name="Hu W."/>
            <person name="Eijk M."/>
            <person name="Tang J."/>
            <person name="Witsenboer H."/>
            <person name="Zhao S."/>
            <person name="Li Z."/>
            <person name="Zhang A."/>
            <person name="Wang D."/>
            <person name="Liang C."/>
        </authorList>
    </citation>
    <scope>NUCLEOTIDE SEQUENCE [LARGE SCALE GENOMIC DNA]</scope>
    <source>
        <strain evidence="1">cv. G1812</strain>
    </source>
</reference>
<evidence type="ECO:0000313" key="2">
    <source>
        <dbReference type="Proteomes" id="UP000015106"/>
    </source>
</evidence>
<dbReference type="EnsemblPlants" id="TuG1812G0100000760.01.T01">
    <property type="protein sequence ID" value="TuG1812G0100000760.01.T01.cds299452"/>
    <property type="gene ID" value="TuG1812G0100000760.01"/>
</dbReference>
<evidence type="ECO:0000313" key="1">
    <source>
        <dbReference type="EnsemblPlants" id="TuG1812G0100000760.01.T01.cds299452"/>
    </source>
</evidence>
<protein>
    <submittedName>
        <fullName evidence="1">Uncharacterized protein</fullName>
    </submittedName>
</protein>
<dbReference type="Gramene" id="TuG1812G0100000760.01.T01">
    <property type="protein sequence ID" value="TuG1812G0100000760.01.T01.cds299452"/>
    <property type="gene ID" value="TuG1812G0100000760.01"/>
</dbReference>
<keyword evidence="2" id="KW-1185">Reference proteome</keyword>
<organism evidence="1 2">
    <name type="scientific">Triticum urartu</name>
    <name type="common">Red wild einkorn</name>
    <name type="synonym">Crithodium urartu</name>
    <dbReference type="NCBI Taxonomy" id="4572"/>
    <lineage>
        <taxon>Eukaryota</taxon>
        <taxon>Viridiplantae</taxon>
        <taxon>Streptophyta</taxon>
        <taxon>Embryophyta</taxon>
        <taxon>Tracheophyta</taxon>
        <taxon>Spermatophyta</taxon>
        <taxon>Magnoliopsida</taxon>
        <taxon>Liliopsida</taxon>
        <taxon>Poales</taxon>
        <taxon>Poaceae</taxon>
        <taxon>BOP clade</taxon>
        <taxon>Pooideae</taxon>
        <taxon>Triticodae</taxon>
        <taxon>Triticeae</taxon>
        <taxon>Triticinae</taxon>
        <taxon>Triticum</taxon>
    </lineage>
</organism>
<reference evidence="2" key="1">
    <citation type="journal article" date="2013" name="Nature">
        <title>Draft genome of the wheat A-genome progenitor Triticum urartu.</title>
        <authorList>
            <person name="Ling H.Q."/>
            <person name="Zhao S."/>
            <person name="Liu D."/>
            <person name="Wang J."/>
            <person name="Sun H."/>
            <person name="Zhang C."/>
            <person name="Fan H."/>
            <person name="Li D."/>
            <person name="Dong L."/>
            <person name="Tao Y."/>
            <person name="Gao C."/>
            <person name="Wu H."/>
            <person name="Li Y."/>
            <person name="Cui Y."/>
            <person name="Guo X."/>
            <person name="Zheng S."/>
            <person name="Wang B."/>
            <person name="Yu K."/>
            <person name="Liang Q."/>
            <person name="Yang W."/>
            <person name="Lou X."/>
            <person name="Chen J."/>
            <person name="Feng M."/>
            <person name="Jian J."/>
            <person name="Zhang X."/>
            <person name="Luo G."/>
            <person name="Jiang Y."/>
            <person name="Liu J."/>
            <person name="Wang Z."/>
            <person name="Sha Y."/>
            <person name="Zhang B."/>
            <person name="Wu H."/>
            <person name="Tang D."/>
            <person name="Shen Q."/>
            <person name="Xue P."/>
            <person name="Zou S."/>
            <person name="Wang X."/>
            <person name="Liu X."/>
            <person name="Wang F."/>
            <person name="Yang Y."/>
            <person name="An X."/>
            <person name="Dong Z."/>
            <person name="Zhang K."/>
            <person name="Zhang X."/>
            <person name="Luo M.C."/>
            <person name="Dvorak J."/>
            <person name="Tong Y."/>
            <person name="Wang J."/>
            <person name="Yang H."/>
            <person name="Li Z."/>
            <person name="Wang D."/>
            <person name="Zhang A."/>
            <person name="Wang J."/>
        </authorList>
    </citation>
    <scope>NUCLEOTIDE SEQUENCE</scope>
    <source>
        <strain evidence="2">cv. G1812</strain>
    </source>
</reference>
<sequence length="117" mass="13399">MKMQLQDRRVIGTQWETKYPPHSLRRGDPSCVNVSLDLINVTISVWLVNAERSLIMALINVLINVFYSLYARADLDVYVAIKHPQKVRVIWHNPSVVQHFPSNLSASTIVSTTINWV</sequence>
<dbReference type="AlphaFoldDB" id="A0A8R7JXV9"/>
<proteinExistence type="predicted"/>